<sequence length="179" mass="20581">MLLTFVRFILLRTLRCLPWIQSLHCAIVITKCAFVNAMYIQVFSASHFTLVTTGQDGHIKLRQLLYASTDIFLLCCPCDDANALINLERRWYEEIRKANHSKTPMILVLTKCDRRKDSGIDRNALLNVVKIARVASKLKVADFFECSAKTGENVEVLFKRAAELVIRRQNYDKRSCIIL</sequence>
<evidence type="ECO:0000256" key="1">
    <source>
        <dbReference type="ARBA" id="ARBA00022741"/>
    </source>
</evidence>
<dbReference type="InterPro" id="IPR027417">
    <property type="entry name" value="P-loop_NTPase"/>
</dbReference>
<gene>
    <name evidence="3" type="ORF">FBUS_03289</name>
</gene>
<dbReference type="SUPFAM" id="SSF52540">
    <property type="entry name" value="P-loop containing nucleoside triphosphate hydrolases"/>
    <property type="match status" value="1"/>
</dbReference>
<keyword evidence="4" id="KW-1185">Reference proteome</keyword>
<dbReference type="Pfam" id="PF00071">
    <property type="entry name" value="Ras"/>
    <property type="match status" value="1"/>
</dbReference>
<dbReference type="InterPro" id="IPR001806">
    <property type="entry name" value="Small_GTPase"/>
</dbReference>
<proteinExistence type="predicted"/>
<dbReference type="SMART" id="SM00174">
    <property type="entry name" value="RHO"/>
    <property type="match status" value="1"/>
</dbReference>
<evidence type="ECO:0000313" key="4">
    <source>
        <dbReference type="Proteomes" id="UP000728185"/>
    </source>
</evidence>
<reference evidence="3" key="1">
    <citation type="submission" date="2019-05" db="EMBL/GenBank/DDBJ databases">
        <title>Annotation for the trematode Fasciolopsis buski.</title>
        <authorList>
            <person name="Choi Y.-J."/>
        </authorList>
    </citation>
    <scope>NUCLEOTIDE SEQUENCE</scope>
    <source>
        <strain evidence="3">HT</strain>
        <tissue evidence="3">Whole worm</tissue>
    </source>
</reference>
<evidence type="ECO:0000256" key="2">
    <source>
        <dbReference type="ARBA" id="ARBA00023134"/>
    </source>
</evidence>
<dbReference type="Proteomes" id="UP000728185">
    <property type="component" value="Unassembled WGS sequence"/>
</dbReference>
<protein>
    <recommendedName>
        <fullName evidence="5">Rho GTPase</fullName>
    </recommendedName>
</protein>
<name>A0A8E0RR43_9TREM</name>
<keyword evidence="2" id="KW-0342">GTP-binding</keyword>
<dbReference type="PANTHER" id="PTHR24072">
    <property type="entry name" value="RHO FAMILY GTPASE"/>
    <property type="match status" value="1"/>
</dbReference>
<dbReference type="GO" id="GO:0003924">
    <property type="term" value="F:GTPase activity"/>
    <property type="evidence" value="ECO:0007669"/>
    <property type="project" value="InterPro"/>
</dbReference>
<organism evidence="3 4">
    <name type="scientific">Fasciolopsis buskii</name>
    <dbReference type="NCBI Taxonomy" id="27845"/>
    <lineage>
        <taxon>Eukaryota</taxon>
        <taxon>Metazoa</taxon>
        <taxon>Spiralia</taxon>
        <taxon>Lophotrochozoa</taxon>
        <taxon>Platyhelminthes</taxon>
        <taxon>Trematoda</taxon>
        <taxon>Digenea</taxon>
        <taxon>Plagiorchiida</taxon>
        <taxon>Echinostomata</taxon>
        <taxon>Echinostomatoidea</taxon>
        <taxon>Fasciolidae</taxon>
        <taxon>Fasciolopsis</taxon>
    </lineage>
</organism>
<dbReference type="GO" id="GO:0005525">
    <property type="term" value="F:GTP binding"/>
    <property type="evidence" value="ECO:0007669"/>
    <property type="project" value="UniProtKB-KW"/>
</dbReference>
<keyword evidence="1" id="KW-0547">Nucleotide-binding</keyword>
<dbReference type="InterPro" id="IPR003578">
    <property type="entry name" value="Small_GTPase_Rho"/>
</dbReference>
<dbReference type="GO" id="GO:0007264">
    <property type="term" value="P:small GTPase-mediated signal transduction"/>
    <property type="evidence" value="ECO:0007669"/>
    <property type="project" value="InterPro"/>
</dbReference>
<accession>A0A8E0RR43</accession>
<evidence type="ECO:0000313" key="3">
    <source>
        <dbReference type="EMBL" id="KAA0185899.1"/>
    </source>
</evidence>
<comment type="caution">
    <text evidence="3">The sequence shown here is derived from an EMBL/GenBank/DDBJ whole genome shotgun (WGS) entry which is preliminary data.</text>
</comment>
<dbReference type="PRINTS" id="PR00449">
    <property type="entry name" value="RASTRNSFRMNG"/>
</dbReference>
<dbReference type="Gene3D" id="3.40.50.300">
    <property type="entry name" value="P-loop containing nucleotide triphosphate hydrolases"/>
    <property type="match status" value="1"/>
</dbReference>
<dbReference type="AlphaFoldDB" id="A0A8E0RR43"/>
<dbReference type="EMBL" id="LUCM01010123">
    <property type="protein sequence ID" value="KAA0185899.1"/>
    <property type="molecule type" value="Genomic_DNA"/>
</dbReference>
<dbReference type="OrthoDB" id="6224862at2759"/>
<evidence type="ECO:0008006" key="5">
    <source>
        <dbReference type="Google" id="ProtNLM"/>
    </source>
</evidence>